<organism evidence="4 5">
    <name type="scientific">Leptolyngbya boryana NIES-2135</name>
    <dbReference type="NCBI Taxonomy" id="1973484"/>
    <lineage>
        <taxon>Bacteria</taxon>
        <taxon>Bacillati</taxon>
        <taxon>Cyanobacteriota</taxon>
        <taxon>Cyanophyceae</taxon>
        <taxon>Leptolyngbyales</taxon>
        <taxon>Leptolyngbyaceae</taxon>
        <taxon>Leptolyngbya group</taxon>
        <taxon>Leptolyngbya</taxon>
    </lineage>
</organism>
<sequence>MFNPTLASSFTDSQIASTNFQVPHRSTTSFLKRAIDIVGSVAGLLIVAILFVPLAIAIRLDSPGPIFYGQERHGLLGKPFRMYKFRSMVDGAEHLKSQVENEAEGLIFKNQQDPRITRVGRFLRKTSLDELPQFWNVLRGEMSLVGTRPPTPDEVAQYSEHHWQRLNVKPGITGEWQVNGRSMVKDFEEIVQLDLRYQALWTPFYDIVLIVRTIYVIFARVGAF</sequence>
<evidence type="ECO:0000256" key="1">
    <source>
        <dbReference type="ARBA" id="ARBA00006464"/>
    </source>
</evidence>
<dbReference type="InterPro" id="IPR003362">
    <property type="entry name" value="Bact_transf"/>
</dbReference>
<feature type="transmembrane region" description="Helical" evidence="2">
    <location>
        <begin position="37"/>
        <end position="58"/>
    </location>
</feature>
<feature type="domain" description="Bacterial sugar transferase" evidence="3">
    <location>
        <begin position="32"/>
        <end position="218"/>
    </location>
</feature>
<evidence type="ECO:0000313" key="4">
    <source>
        <dbReference type="EMBL" id="BAY57115.1"/>
    </source>
</evidence>
<keyword evidence="2" id="KW-0812">Transmembrane</keyword>
<evidence type="ECO:0000256" key="2">
    <source>
        <dbReference type="SAM" id="Phobius"/>
    </source>
</evidence>
<dbReference type="Proteomes" id="UP000217895">
    <property type="component" value="Chromosome"/>
</dbReference>
<dbReference type="EMBL" id="AP018203">
    <property type="protein sequence ID" value="BAY57115.1"/>
    <property type="molecule type" value="Genomic_DNA"/>
</dbReference>
<comment type="similarity">
    <text evidence="1">Belongs to the bacterial sugar transferase family.</text>
</comment>
<accession>A0A1Z4JK36</accession>
<keyword evidence="2" id="KW-1133">Transmembrane helix</keyword>
<dbReference type="Pfam" id="PF02397">
    <property type="entry name" value="Bac_transf"/>
    <property type="match status" value="1"/>
</dbReference>
<proteinExistence type="inferred from homology"/>
<reference evidence="4 5" key="1">
    <citation type="submission" date="2017-06" db="EMBL/GenBank/DDBJ databases">
        <title>Genome sequencing of cyanobaciteial culture collection at National Institute for Environmental Studies (NIES).</title>
        <authorList>
            <person name="Hirose Y."/>
            <person name="Shimura Y."/>
            <person name="Fujisawa T."/>
            <person name="Nakamura Y."/>
            <person name="Kawachi M."/>
        </authorList>
    </citation>
    <scope>NUCLEOTIDE SEQUENCE [LARGE SCALE GENOMIC DNA]</scope>
    <source>
        <strain evidence="4 5">NIES-2135</strain>
    </source>
</reference>
<dbReference type="PANTHER" id="PTHR30576:SF10">
    <property type="entry name" value="SLL5057 PROTEIN"/>
    <property type="match status" value="1"/>
</dbReference>
<keyword evidence="2" id="KW-0472">Membrane</keyword>
<evidence type="ECO:0000259" key="3">
    <source>
        <dbReference type="Pfam" id="PF02397"/>
    </source>
</evidence>
<dbReference type="PANTHER" id="PTHR30576">
    <property type="entry name" value="COLANIC BIOSYNTHESIS UDP-GLUCOSE LIPID CARRIER TRANSFERASE"/>
    <property type="match status" value="1"/>
</dbReference>
<evidence type="ECO:0000313" key="5">
    <source>
        <dbReference type="Proteomes" id="UP000217895"/>
    </source>
</evidence>
<protein>
    <recommendedName>
        <fullName evidence="3">Bacterial sugar transferase domain-containing protein</fullName>
    </recommendedName>
</protein>
<name>A0A1Z4JK36_LEPBY</name>
<gene>
    <name evidence="4" type="ORF">NIES2135_39790</name>
</gene>
<dbReference type="AlphaFoldDB" id="A0A1Z4JK36"/>
<dbReference type="GO" id="GO:0016780">
    <property type="term" value="F:phosphotransferase activity, for other substituted phosphate groups"/>
    <property type="evidence" value="ECO:0007669"/>
    <property type="project" value="TreeGrafter"/>
</dbReference>
<keyword evidence="5" id="KW-1185">Reference proteome</keyword>